<proteinExistence type="predicted"/>
<feature type="chain" id="PRO_5036469136" evidence="2">
    <location>
        <begin position="20"/>
        <end position="215"/>
    </location>
</feature>
<dbReference type="EMBL" id="BMAW01080098">
    <property type="protein sequence ID" value="GFU18076.1"/>
    <property type="molecule type" value="Genomic_DNA"/>
</dbReference>
<reference evidence="3" key="1">
    <citation type="submission" date="2020-08" db="EMBL/GenBank/DDBJ databases">
        <title>Multicomponent nature underlies the extraordinary mechanical properties of spider dragline silk.</title>
        <authorList>
            <person name="Kono N."/>
            <person name="Nakamura H."/>
            <person name="Mori M."/>
            <person name="Yoshida Y."/>
            <person name="Ohtoshi R."/>
            <person name="Malay A.D."/>
            <person name="Moran D.A.P."/>
            <person name="Tomita M."/>
            <person name="Numata K."/>
            <person name="Arakawa K."/>
        </authorList>
    </citation>
    <scope>NUCLEOTIDE SEQUENCE</scope>
</reference>
<sequence>MLIVCYVLTVILFLSESQGRKSDKQEGFSRLDPIKDPTQRRKSDKGIATDYSYAESPNDAKETDYDFEDPGNSEVLKEAKITENEGEPDKELELGWSKNHNNVQTIEEEISDSQAEENNQIVDNVVHRDVHQFWNVPETSQGNPFMEFFDEPLNESNKYSIEYRRFSGTHNTERNPFTGIYTHNHATPDREFKEQIIEVKPCITTLKELYTCIFC</sequence>
<evidence type="ECO:0000313" key="4">
    <source>
        <dbReference type="Proteomes" id="UP000887013"/>
    </source>
</evidence>
<feature type="compositionally biased region" description="Basic and acidic residues" evidence="1">
    <location>
        <begin position="22"/>
        <end position="47"/>
    </location>
</feature>
<gene>
    <name evidence="3" type="ORF">NPIL_362931</name>
</gene>
<feature type="region of interest" description="Disordered" evidence="1">
    <location>
        <begin position="22"/>
        <end position="71"/>
    </location>
</feature>
<comment type="caution">
    <text evidence="3">The sequence shown here is derived from an EMBL/GenBank/DDBJ whole genome shotgun (WGS) entry which is preliminary data.</text>
</comment>
<keyword evidence="4" id="KW-1185">Reference proteome</keyword>
<feature type="non-terminal residue" evidence="3">
    <location>
        <position position="215"/>
    </location>
</feature>
<dbReference type="OrthoDB" id="6434950at2759"/>
<evidence type="ECO:0000313" key="3">
    <source>
        <dbReference type="EMBL" id="GFU18076.1"/>
    </source>
</evidence>
<evidence type="ECO:0000256" key="1">
    <source>
        <dbReference type="SAM" id="MobiDB-lite"/>
    </source>
</evidence>
<protein>
    <submittedName>
        <fullName evidence="3">Uncharacterized protein</fullName>
    </submittedName>
</protein>
<name>A0A8X6QGY7_NEPPI</name>
<dbReference type="AlphaFoldDB" id="A0A8X6QGY7"/>
<dbReference type="Proteomes" id="UP000887013">
    <property type="component" value="Unassembled WGS sequence"/>
</dbReference>
<feature type="signal peptide" evidence="2">
    <location>
        <begin position="1"/>
        <end position="19"/>
    </location>
</feature>
<organism evidence="3 4">
    <name type="scientific">Nephila pilipes</name>
    <name type="common">Giant wood spider</name>
    <name type="synonym">Nephila maculata</name>
    <dbReference type="NCBI Taxonomy" id="299642"/>
    <lineage>
        <taxon>Eukaryota</taxon>
        <taxon>Metazoa</taxon>
        <taxon>Ecdysozoa</taxon>
        <taxon>Arthropoda</taxon>
        <taxon>Chelicerata</taxon>
        <taxon>Arachnida</taxon>
        <taxon>Araneae</taxon>
        <taxon>Araneomorphae</taxon>
        <taxon>Entelegynae</taxon>
        <taxon>Araneoidea</taxon>
        <taxon>Nephilidae</taxon>
        <taxon>Nephila</taxon>
    </lineage>
</organism>
<evidence type="ECO:0000256" key="2">
    <source>
        <dbReference type="SAM" id="SignalP"/>
    </source>
</evidence>
<keyword evidence="2" id="KW-0732">Signal</keyword>
<accession>A0A8X6QGY7</accession>